<dbReference type="PANTHER" id="PTHR43677">
    <property type="entry name" value="SHORT-CHAIN DEHYDROGENASE/REDUCTASE"/>
    <property type="match status" value="1"/>
</dbReference>
<dbReference type="PANTHER" id="PTHR43677:SF4">
    <property type="entry name" value="QUINONE OXIDOREDUCTASE-LIKE PROTEIN 2"/>
    <property type="match status" value="1"/>
</dbReference>
<dbReference type="Proteomes" id="UP000800200">
    <property type="component" value="Unassembled WGS sequence"/>
</dbReference>
<evidence type="ECO:0000259" key="2">
    <source>
        <dbReference type="Pfam" id="PF08240"/>
    </source>
</evidence>
<reference evidence="3" key="1">
    <citation type="journal article" date="2020" name="Stud. Mycol.">
        <title>101 Dothideomycetes genomes: a test case for predicting lifestyles and emergence of pathogens.</title>
        <authorList>
            <person name="Haridas S."/>
            <person name="Albert R."/>
            <person name="Binder M."/>
            <person name="Bloem J."/>
            <person name="Labutti K."/>
            <person name="Salamov A."/>
            <person name="Andreopoulos B."/>
            <person name="Baker S."/>
            <person name="Barry K."/>
            <person name="Bills G."/>
            <person name="Bluhm B."/>
            <person name="Cannon C."/>
            <person name="Castanera R."/>
            <person name="Culley D."/>
            <person name="Daum C."/>
            <person name="Ezra D."/>
            <person name="Gonzalez J."/>
            <person name="Henrissat B."/>
            <person name="Kuo A."/>
            <person name="Liang C."/>
            <person name="Lipzen A."/>
            <person name="Lutzoni F."/>
            <person name="Magnuson J."/>
            <person name="Mondo S."/>
            <person name="Nolan M."/>
            <person name="Ohm R."/>
            <person name="Pangilinan J."/>
            <person name="Park H.-J."/>
            <person name="Ramirez L."/>
            <person name="Alfaro M."/>
            <person name="Sun H."/>
            <person name="Tritt A."/>
            <person name="Yoshinaga Y."/>
            <person name="Zwiers L.-H."/>
            <person name="Turgeon B."/>
            <person name="Goodwin S."/>
            <person name="Spatafora J."/>
            <person name="Crous P."/>
            <person name="Grigoriev I."/>
        </authorList>
    </citation>
    <scope>NUCLEOTIDE SEQUENCE</scope>
    <source>
        <strain evidence="3">CBS 207.26</strain>
    </source>
</reference>
<organism evidence="3 4">
    <name type="scientific">Zopfia rhizophila CBS 207.26</name>
    <dbReference type="NCBI Taxonomy" id="1314779"/>
    <lineage>
        <taxon>Eukaryota</taxon>
        <taxon>Fungi</taxon>
        <taxon>Dikarya</taxon>
        <taxon>Ascomycota</taxon>
        <taxon>Pezizomycotina</taxon>
        <taxon>Dothideomycetes</taxon>
        <taxon>Dothideomycetes incertae sedis</taxon>
        <taxon>Zopfiaceae</taxon>
        <taxon>Zopfia</taxon>
    </lineage>
</organism>
<dbReference type="SUPFAM" id="SSF50129">
    <property type="entry name" value="GroES-like"/>
    <property type="match status" value="1"/>
</dbReference>
<dbReference type="GO" id="GO:0005739">
    <property type="term" value="C:mitochondrion"/>
    <property type="evidence" value="ECO:0007669"/>
    <property type="project" value="TreeGrafter"/>
</dbReference>
<dbReference type="InterPro" id="IPR051397">
    <property type="entry name" value="Zn-ADH-like_protein"/>
</dbReference>
<dbReference type="Pfam" id="PF00107">
    <property type="entry name" value="ADH_zinc_N"/>
    <property type="match status" value="1"/>
</dbReference>
<gene>
    <name evidence="3" type="ORF">K469DRAFT_716428</name>
</gene>
<protein>
    <submittedName>
        <fullName evidence="3">GroES-like protein</fullName>
    </submittedName>
</protein>
<dbReference type="AlphaFoldDB" id="A0A6A6DIW1"/>
<evidence type="ECO:0000259" key="1">
    <source>
        <dbReference type="Pfam" id="PF00107"/>
    </source>
</evidence>
<dbReference type="GO" id="GO:0016491">
    <property type="term" value="F:oxidoreductase activity"/>
    <property type="evidence" value="ECO:0007669"/>
    <property type="project" value="TreeGrafter"/>
</dbReference>
<accession>A0A6A6DIW1</accession>
<dbReference type="Gene3D" id="3.90.180.10">
    <property type="entry name" value="Medium-chain alcohol dehydrogenases, catalytic domain"/>
    <property type="match status" value="1"/>
</dbReference>
<sequence length="374" mass="40132">MAHSLPATQKALLQTTYAEPLEVKTIPTPEPLPGTVVVKILSAPVLSYAKEVYNGKRKYPYPTPFTPGSSAVGRMAALGPDATSQKLGQLVYIDCTIRSRDNPSDVFLMGLHEGFSDGSRKLMSEVWRNGSWAEYCRVPLENVYPLKEDRLIGELGYREADLASLGRFLVVYGGLRDIGVQAGETVVVAPATGGFGGAAVMVAVAMGATVIAMARNETALNGLSSRFGPGKVKTVKIAGDVVMDAEEVKKAAGGPIDAAFDISPPMAVNSTHMKSCIMAMRHGGQISLMGGIRDDVAIPYHLIMHKDLVLKGKWMYGREDVQAVIKMVEAGLLKIGEPGGLKVANDYPFNDWEKAFDAAEKNAGWDTCVVMRPS</sequence>
<evidence type="ECO:0000313" key="3">
    <source>
        <dbReference type="EMBL" id="KAF2179431.1"/>
    </source>
</evidence>
<evidence type="ECO:0000313" key="4">
    <source>
        <dbReference type="Proteomes" id="UP000800200"/>
    </source>
</evidence>
<dbReference type="Gene3D" id="3.40.50.720">
    <property type="entry name" value="NAD(P)-binding Rossmann-like Domain"/>
    <property type="match status" value="1"/>
</dbReference>
<name>A0A6A6DIW1_9PEZI</name>
<keyword evidence="4" id="KW-1185">Reference proteome</keyword>
<proteinExistence type="predicted"/>
<dbReference type="InterPro" id="IPR011032">
    <property type="entry name" value="GroES-like_sf"/>
</dbReference>
<dbReference type="InterPro" id="IPR013154">
    <property type="entry name" value="ADH-like_N"/>
</dbReference>
<dbReference type="Pfam" id="PF08240">
    <property type="entry name" value="ADH_N"/>
    <property type="match status" value="1"/>
</dbReference>
<dbReference type="InterPro" id="IPR013149">
    <property type="entry name" value="ADH-like_C"/>
</dbReference>
<dbReference type="CDD" id="cd05188">
    <property type="entry name" value="MDR"/>
    <property type="match status" value="1"/>
</dbReference>
<dbReference type="EMBL" id="ML994667">
    <property type="protein sequence ID" value="KAF2179431.1"/>
    <property type="molecule type" value="Genomic_DNA"/>
</dbReference>
<dbReference type="OrthoDB" id="5407715at2759"/>
<feature type="domain" description="Alcohol dehydrogenase-like N-terminal" evidence="2">
    <location>
        <begin position="33"/>
        <end position="147"/>
    </location>
</feature>
<feature type="domain" description="Alcohol dehydrogenase-like C-terminal" evidence="1">
    <location>
        <begin position="195"/>
        <end position="329"/>
    </location>
</feature>
<dbReference type="SUPFAM" id="SSF51735">
    <property type="entry name" value="NAD(P)-binding Rossmann-fold domains"/>
    <property type="match status" value="1"/>
</dbReference>
<dbReference type="InterPro" id="IPR036291">
    <property type="entry name" value="NAD(P)-bd_dom_sf"/>
</dbReference>